<dbReference type="Gene3D" id="2.20.25.20">
    <property type="match status" value="1"/>
</dbReference>
<feature type="coiled-coil region" evidence="9">
    <location>
        <begin position="377"/>
        <end position="435"/>
    </location>
</feature>
<dbReference type="Pfam" id="PF19422">
    <property type="entry name" value="Ariadne"/>
    <property type="match status" value="1"/>
</dbReference>
<keyword evidence="8" id="KW-0862">Zinc</keyword>
<keyword evidence="4" id="KW-0479">Metal-binding</keyword>
<dbReference type="GO" id="GO:0008270">
    <property type="term" value="F:zinc ion binding"/>
    <property type="evidence" value="ECO:0007669"/>
    <property type="project" value="UniProtKB-KW"/>
</dbReference>
<dbReference type="Pfam" id="PF01485">
    <property type="entry name" value="IBR"/>
    <property type="match status" value="1"/>
</dbReference>
<keyword evidence="7" id="KW-0833">Ubl conjugation pathway</keyword>
<evidence type="ECO:0000256" key="7">
    <source>
        <dbReference type="ARBA" id="ARBA00022786"/>
    </source>
</evidence>
<keyword evidence="6" id="KW-0863">Zinc-finger</keyword>
<dbReference type="InterPro" id="IPR044066">
    <property type="entry name" value="TRIAD_supradom"/>
</dbReference>
<dbReference type="InterPro" id="IPR031127">
    <property type="entry name" value="E3_UB_ligase_RBR"/>
</dbReference>
<evidence type="ECO:0000259" key="11">
    <source>
        <dbReference type="PROSITE" id="PS51873"/>
    </source>
</evidence>
<keyword evidence="9" id="KW-0175">Coiled coil</keyword>
<dbReference type="CDD" id="cd20346">
    <property type="entry name" value="BRcat_RBR_ANKIB1"/>
    <property type="match status" value="1"/>
</dbReference>
<evidence type="ECO:0000256" key="2">
    <source>
        <dbReference type="ARBA" id="ARBA00012251"/>
    </source>
</evidence>
<organism evidence="12">
    <name type="scientific">Aplanochytrium stocchinoi</name>
    <dbReference type="NCBI Taxonomy" id="215587"/>
    <lineage>
        <taxon>Eukaryota</taxon>
        <taxon>Sar</taxon>
        <taxon>Stramenopiles</taxon>
        <taxon>Bigyra</taxon>
        <taxon>Labyrinthulomycetes</taxon>
        <taxon>Thraustochytrida</taxon>
        <taxon>Thraustochytriidae</taxon>
        <taxon>Aplanochytrium</taxon>
    </lineage>
</organism>
<dbReference type="EMBL" id="HBIN01015049">
    <property type="protein sequence ID" value="CAE0441291.1"/>
    <property type="molecule type" value="Transcribed_RNA"/>
</dbReference>
<dbReference type="GO" id="GO:0016567">
    <property type="term" value="P:protein ubiquitination"/>
    <property type="evidence" value="ECO:0007669"/>
    <property type="project" value="InterPro"/>
</dbReference>
<feature type="compositionally biased region" description="Acidic residues" evidence="10">
    <location>
        <begin position="1"/>
        <end position="25"/>
    </location>
</feature>
<dbReference type="GO" id="GO:0061630">
    <property type="term" value="F:ubiquitin protein ligase activity"/>
    <property type="evidence" value="ECO:0007669"/>
    <property type="project" value="UniProtKB-EC"/>
</dbReference>
<accession>A0A7S3PJG6</accession>
<evidence type="ECO:0000256" key="6">
    <source>
        <dbReference type="ARBA" id="ARBA00022771"/>
    </source>
</evidence>
<evidence type="ECO:0000313" key="12">
    <source>
        <dbReference type="EMBL" id="CAE0441291.1"/>
    </source>
</evidence>
<dbReference type="SUPFAM" id="SSF57850">
    <property type="entry name" value="RING/U-box"/>
    <property type="match status" value="2"/>
</dbReference>
<evidence type="ECO:0000256" key="1">
    <source>
        <dbReference type="ARBA" id="ARBA00001798"/>
    </source>
</evidence>
<feature type="region of interest" description="Disordered" evidence="10">
    <location>
        <begin position="1"/>
        <end position="70"/>
    </location>
</feature>
<keyword evidence="5" id="KW-0677">Repeat</keyword>
<dbReference type="PROSITE" id="PS51873">
    <property type="entry name" value="TRIAD"/>
    <property type="match status" value="1"/>
</dbReference>
<feature type="domain" description="RING-type" evidence="11">
    <location>
        <begin position="155"/>
        <end position="381"/>
    </location>
</feature>
<dbReference type="FunFam" id="1.20.120.1750:FF:000002">
    <property type="entry name" value="RBR-type E3 ubiquitin transferase"/>
    <property type="match status" value="1"/>
</dbReference>
<evidence type="ECO:0000256" key="8">
    <source>
        <dbReference type="ARBA" id="ARBA00022833"/>
    </source>
</evidence>
<dbReference type="SMART" id="SM00647">
    <property type="entry name" value="IBR"/>
    <property type="match status" value="2"/>
</dbReference>
<protein>
    <recommendedName>
        <fullName evidence="2">RBR-type E3 ubiquitin transferase</fullName>
        <ecNumber evidence="2">2.3.2.31</ecNumber>
    </recommendedName>
</protein>
<dbReference type="AlphaFoldDB" id="A0A7S3PJG6"/>
<evidence type="ECO:0000256" key="9">
    <source>
        <dbReference type="SAM" id="Coils"/>
    </source>
</evidence>
<dbReference type="Pfam" id="PF21235">
    <property type="entry name" value="UBA_ARI1"/>
    <property type="match status" value="1"/>
</dbReference>
<evidence type="ECO:0000256" key="3">
    <source>
        <dbReference type="ARBA" id="ARBA00022679"/>
    </source>
</evidence>
<dbReference type="InterPro" id="IPR002867">
    <property type="entry name" value="IBR_dom"/>
</dbReference>
<feature type="compositionally biased region" description="Basic and acidic residues" evidence="10">
    <location>
        <begin position="47"/>
        <end position="56"/>
    </location>
</feature>
<dbReference type="InterPro" id="IPR048962">
    <property type="entry name" value="ARIH1-like_UBL"/>
</dbReference>
<reference evidence="12" key="1">
    <citation type="submission" date="2021-01" db="EMBL/GenBank/DDBJ databases">
        <authorList>
            <person name="Corre E."/>
            <person name="Pelletier E."/>
            <person name="Niang G."/>
            <person name="Scheremetjew M."/>
            <person name="Finn R."/>
            <person name="Kale V."/>
            <person name="Holt S."/>
            <person name="Cochrane G."/>
            <person name="Meng A."/>
            <person name="Brown T."/>
            <person name="Cohen L."/>
        </authorList>
    </citation>
    <scope>NUCLEOTIDE SEQUENCE</scope>
    <source>
        <strain evidence="12">GSBS06</strain>
    </source>
</reference>
<sequence>MSSEEDDEYYYYSDEDEYQQDEDEGKDVKEGTKYDAEGPHKSQLGHNGDRDKDEKANNSSKRSGSSSSIRFRNSSTLTEYQVLSMSDLLESQKKLINDVATVLDISNGRANVLLMHFRWNKEKLYDTYYGDPEGTCLAAGALENDSLNDARKPDDMVLCPVLFEEYRMDDTYSMGCTCKEHPKEHRFSLDAWREYLKSKVEDGRDCIFSRCPMDSCSCVISPAVWEFILGGKTKNEQMNEALKRYQRFLLSSYVDINKHIKWCPSAGCDRAISASGAVSQVVCDGCNFRFCFRCGVEAHSPASCKTLATWLEKCNNESETANWIIANTKTCPKCSIRIEKNQGCNHMICRVCKEHFCWVCMGPWSEHGTSTGGFYNCNKFTQSNNNTSDEAEKAKQELDRYLHYYQRYALHQQAAQFAARQRAQAEERMIKLQGQSGSGWIDVQFLDQAVEQLIECRRVLKYTYAFAYYLPSGPKKTLFEHNQSDLESYTEKLSELSEKPIEDLDRTEVINYTRVTGQFMRSLLESVENEGMVELATEQAILSTKQSCGTTGASKTKRSKRV</sequence>
<gene>
    <name evidence="12" type="ORF">ASTO00021_LOCUS11423</name>
</gene>
<evidence type="ECO:0000256" key="10">
    <source>
        <dbReference type="SAM" id="MobiDB-lite"/>
    </source>
</evidence>
<feature type="compositionally biased region" description="Low complexity" evidence="10">
    <location>
        <begin position="57"/>
        <end position="70"/>
    </location>
</feature>
<comment type="catalytic activity">
    <reaction evidence="1">
        <text>[E2 ubiquitin-conjugating enzyme]-S-ubiquitinyl-L-cysteine + [acceptor protein]-L-lysine = [E2 ubiquitin-conjugating enzyme]-L-cysteine + [acceptor protein]-N(6)-ubiquitinyl-L-lysine.</text>
        <dbReference type="EC" id="2.3.2.31"/>
    </reaction>
</comment>
<dbReference type="CDD" id="cd20356">
    <property type="entry name" value="Rcat_RBR_HHARI-like"/>
    <property type="match status" value="1"/>
</dbReference>
<dbReference type="EC" id="2.3.2.31" evidence="2"/>
<name>A0A7S3PJG6_9STRA</name>
<evidence type="ECO:0000256" key="5">
    <source>
        <dbReference type="ARBA" id="ARBA00022737"/>
    </source>
</evidence>
<dbReference type="Gene3D" id="1.20.120.1750">
    <property type="match status" value="1"/>
</dbReference>
<dbReference type="PANTHER" id="PTHR11685">
    <property type="entry name" value="RBR FAMILY RING FINGER AND IBR DOMAIN-CONTAINING"/>
    <property type="match status" value="1"/>
</dbReference>
<evidence type="ECO:0000256" key="4">
    <source>
        <dbReference type="ARBA" id="ARBA00022723"/>
    </source>
</evidence>
<dbReference type="Pfam" id="PF22191">
    <property type="entry name" value="IBR_1"/>
    <property type="match status" value="1"/>
</dbReference>
<proteinExistence type="predicted"/>
<dbReference type="InterPro" id="IPR045840">
    <property type="entry name" value="Ariadne"/>
</dbReference>
<keyword evidence="3" id="KW-0808">Transferase</keyword>
<feature type="compositionally biased region" description="Basic and acidic residues" evidence="10">
    <location>
        <begin position="26"/>
        <end position="40"/>
    </location>
</feature>